<sequence length="390" mass="41764">MTRWLMPTIFATSLAGIVASMLNAYQRFFAAAMQGVAANVIIILIISLGFARYGIYAMVFGSVLGLFAQLFVQLPSFFAIGRFRPVFDLRHPGLRRVLEMLGPIAIGSAAGQLALFCDRYFASGLAEGSIAGMNYAVKVVGFPQQIFVSAIATVIFPVFASQFATQNRAAMRRSISTGLRMVIFLALPSALGLIALALPIVRVLFERGAFGRDATQLCASLLPYAAAGLVALAANVVLTRCTFACGEVRKPIAVAVLTVIANIALSIWWLPALGARGLLLANAVSQTLQMVALGYVVWNLLGGFSLLPIVRSLLKVFGCSAIMYSALILVQTFERPQADSGFAHAVALGEHLLFGAAIFLGLARLVDSDELHLAIDLLFRRAPRDLVPLP</sequence>
<dbReference type="PRINTS" id="PR01806">
    <property type="entry name" value="VIRFACTRMVIN"/>
</dbReference>
<keyword evidence="6 8" id="KW-1133">Transmembrane helix</keyword>
<evidence type="ECO:0000256" key="2">
    <source>
        <dbReference type="ARBA" id="ARBA00022475"/>
    </source>
</evidence>
<keyword evidence="7 8" id="KW-0472">Membrane</keyword>
<dbReference type="AlphaFoldDB" id="A0A7L9QD93"/>
<accession>A0A7L9QD93</accession>
<feature type="transmembrane region" description="Helical" evidence="8">
    <location>
        <begin position="251"/>
        <end position="271"/>
    </location>
</feature>
<feature type="transmembrane region" description="Helical" evidence="8">
    <location>
        <begin position="342"/>
        <end position="363"/>
    </location>
</feature>
<evidence type="ECO:0000256" key="8">
    <source>
        <dbReference type="SAM" id="Phobius"/>
    </source>
</evidence>
<evidence type="ECO:0000256" key="3">
    <source>
        <dbReference type="ARBA" id="ARBA00022692"/>
    </source>
</evidence>
<dbReference type="GO" id="GO:0034204">
    <property type="term" value="P:lipid translocation"/>
    <property type="evidence" value="ECO:0007669"/>
    <property type="project" value="TreeGrafter"/>
</dbReference>
<dbReference type="InterPro" id="IPR004268">
    <property type="entry name" value="MurJ"/>
</dbReference>
<dbReference type="Pfam" id="PF03023">
    <property type="entry name" value="MurJ"/>
    <property type="match status" value="1"/>
</dbReference>
<evidence type="ECO:0000313" key="9">
    <source>
        <dbReference type="EMBL" id="QOL00467.1"/>
    </source>
</evidence>
<feature type="transmembrane region" description="Helical" evidence="8">
    <location>
        <begin position="101"/>
        <end position="122"/>
    </location>
</feature>
<dbReference type="InterPro" id="IPR051050">
    <property type="entry name" value="Lipid_II_flippase_MurJ/MviN"/>
</dbReference>
<dbReference type="EMBL" id="MW000469">
    <property type="protein sequence ID" value="QOL00467.1"/>
    <property type="molecule type" value="Genomic_DNA"/>
</dbReference>
<feature type="transmembrane region" description="Helical" evidence="8">
    <location>
        <begin position="57"/>
        <end position="80"/>
    </location>
</feature>
<reference evidence="9" key="1">
    <citation type="submission" date="2020-09" db="EMBL/GenBank/DDBJ databases">
        <title>A new high-throughput screening method to detect antimicrobial volatiles from metagenomic clone libraries.</title>
        <authorList>
            <person name="Stocker F."/>
            <person name="Obermeier M."/>
            <person name="Resch K."/>
            <person name="Berg G."/>
            <person name="Mueller Bogota C.A."/>
        </authorList>
    </citation>
    <scope>NUCLEOTIDE SEQUENCE</scope>
</reference>
<evidence type="ECO:0000256" key="6">
    <source>
        <dbReference type="ARBA" id="ARBA00022989"/>
    </source>
</evidence>
<feature type="transmembrane region" description="Helical" evidence="8">
    <location>
        <begin position="221"/>
        <end position="239"/>
    </location>
</feature>
<comment type="subcellular location">
    <subcellularLocation>
        <location evidence="1">Cell membrane</location>
        <topology evidence="1">Multi-pass membrane protein</topology>
    </subcellularLocation>
</comment>
<evidence type="ECO:0000256" key="1">
    <source>
        <dbReference type="ARBA" id="ARBA00004651"/>
    </source>
</evidence>
<keyword evidence="4" id="KW-0133">Cell shape</keyword>
<keyword evidence="5" id="KW-0573">Peptidoglycan synthesis</keyword>
<protein>
    <submittedName>
        <fullName evidence="9">Putative lipid II flippase MurJ</fullName>
    </submittedName>
</protein>
<evidence type="ECO:0000256" key="5">
    <source>
        <dbReference type="ARBA" id="ARBA00022984"/>
    </source>
</evidence>
<organism evidence="9">
    <name type="scientific">uncultured organism</name>
    <dbReference type="NCBI Taxonomy" id="155900"/>
    <lineage>
        <taxon>unclassified sequences</taxon>
        <taxon>environmental samples</taxon>
    </lineage>
</organism>
<name>A0A7L9QD93_9ZZZZ</name>
<dbReference type="PANTHER" id="PTHR47019">
    <property type="entry name" value="LIPID II FLIPPASE MURJ"/>
    <property type="match status" value="1"/>
</dbReference>
<proteinExistence type="predicted"/>
<feature type="transmembrane region" description="Helical" evidence="8">
    <location>
        <begin position="6"/>
        <end position="25"/>
    </location>
</feature>
<feature type="transmembrane region" description="Helical" evidence="8">
    <location>
        <begin position="32"/>
        <end position="51"/>
    </location>
</feature>
<feature type="transmembrane region" description="Helical" evidence="8">
    <location>
        <begin position="142"/>
        <end position="160"/>
    </location>
</feature>
<feature type="transmembrane region" description="Helical" evidence="8">
    <location>
        <begin position="181"/>
        <end position="201"/>
    </location>
</feature>
<keyword evidence="2" id="KW-1003">Cell membrane</keyword>
<dbReference type="GO" id="GO:0005886">
    <property type="term" value="C:plasma membrane"/>
    <property type="evidence" value="ECO:0007669"/>
    <property type="project" value="UniProtKB-SubCell"/>
</dbReference>
<dbReference type="PANTHER" id="PTHR47019:SF1">
    <property type="entry name" value="LIPID II FLIPPASE MURJ"/>
    <property type="match status" value="1"/>
</dbReference>
<gene>
    <name evidence="9" type="primary">murJ</name>
</gene>
<evidence type="ECO:0000256" key="7">
    <source>
        <dbReference type="ARBA" id="ARBA00023136"/>
    </source>
</evidence>
<feature type="transmembrane region" description="Helical" evidence="8">
    <location>
        <begin position="313"/>
        <end position="330"/>
    </location>
</feature>
<keyword evidence="3 8" id="KW-0812">Transmembrane</keyword>
<evidence type="ECO:0000256" key="4">
    <source>
        <dbReference type="ARBA" id="ARBA00022960"/>
    </source>
</evidence>
<feature type="transmembrane region" description="Helical" evidence="8">
    <location>
        <begin position="277"/>
        <end position="301"/>
    </location>
</feature>
<dbReference type="GO" id="GO:0015648">
    <property type="term" value="F:lipid-linked peptidoglycan transporter activity"/>
    <property type="evidence" value="ECO:0007669"/>
    <property type="project" value="TreeGrafter"/>
</dbReference>